<evidence type="ECO:0000313" key="2">
    <source>
        <dbReference type="EMBL" id="QQG36742.1"/>
    </source>
</evidence>
<protein>
    <recommendedName>
        <fullName evidence="4">Nicotinamide riboside transporter PnuC</fullName>
    </recommendedName>
</protein>
<dbReference type="EMBL" id="CP066681">
    <property type="protein sequence ID" value="QQG36742.1"/>
    <property type="molecule type" value="Genomic_DNA"/>
</dbReference>
<proteinExistence type="predicted"/>
<sequence>MTAILDALTVYYGLDWVALILGISGSYMITEQNRYGFVLTALACLCGFAVAVLSSQFGYVIYNVLLAAIAVRGFSNLSRYQRGTAEPAE</sequence>
<gene>
    <name evidence="2" type="ORF">HYS17_02910</name>
</gene>
<evidence type="ECO:0000313" key="3">
    <source>
        <dbReference type="Proteomes" id="UP000595362"/>
    </source>
</evidence>
<evidence type="ECO:0008006" key="4">
    <source>
        <dbReference type="Google" id="ProtNLM"/>
    </source>
</evidence>
<feature type="transmembrane region" description="Helical" evidence="1">
    <location>
        <begin position="36"/>
        <end position="53"/>
    </location>
</feature>
<evidence type="ECO:0000256" key="1">
    <source>
        <dbReference type="SAM" id="Phobius"/>
    </source>
</evidence>
<dbReference type="Proteomes" id="UP000595362">
    <property type="component" value="Chromosome"/>
</dbReference>
<keyword evidence="1" id="KW-0472">Membrane</keyword>
<reference evidence="2 3" key="1">
    <citation type="submission" date="2020-07" db="EMBL/GenBank/DDBJ databases">
        <title>Huge and variable diversity of episymbiotic CPR bacteria and DPANN archaea in groundwater ecosystems.</title>
        <authorList>
            <person name="He C.Y."/>
            <person name="Keren R."/>
            <person name="Whittaker M."/>
            <person name="Farag I.F."/>
            <person name="Doudna J."/>
            <person name="Cate J.H.D."/>
            <person name="Banfield J.F."/>
        </authorList>
    </citation>
    <scope>NUCLEOTIDE SEQUENCE [LARGE SCALE GENOMIC DNA]</scope>
    <source>
        <strain evidence="2">NC_groundwater_70_Ag_B-0.1um_54_66</strain>
    </source>
</reference>
<feature type="transmembrane region" description="Helical" evidence="1">
    <location>
        <begin position="12"/>
        <end position="29"/>
    </location>
</feature>
<accession>A0A7T5R3A8</accession>
<keyword evidence="1" id="KW-0812">Transmembrane</keyword>
<organism evidence="2 3">
    <name type="scientific">Micavibrio aeruginosavorus</name>
    <dbReference type="NCBI Taxonomy" id="349221"/>
    <lineage>
        <taxon>Bacteria</taxon>
        <taxon>Pseudomonadati</taxon>
        <taxon>Bdellovibrionota</taxon>
        <taxon>Bdellovibrionia</taxon>
        <taxon>Bdellovibrionales</taxon>
        <taxon>Pseudobdellovibrionaceae</taxon>
        <taxon>Micavibrio</taxon>
    </lineage>
</organism>
<keyword evidence="1" id="KW-1133">Transmembrane helix</keyword>
<name>A0A7T5R3A8_9BACT</name>
<dbReference type="AlphaFoldDB" id="A0A7T5R3A8"/>